<protein>
    <submittedName>
        <fullName evidence="1">WD40/YVTN/BNR-like repeat-containing protein</fullName>
    </submittedName>
</protein>
<dbReference type="PROSITE" id="PS51257">
    <property type="entry name" value="PROKAR_LIPOPROTEIN"/>
    <property type="match status" value="1"/>
</dbReference>
<comment type="caution">
    <text evidence="1">The sequence shown here is derived from an EMBL/GenBank/DDBJ whole genome shotgun (WGS) entry which is preliminary data.</text>
</comment>
<dbReference type="PANTHER" id="PTHR47199">
    <property type="entry name" value="PHOTOSYSTEM II STABILITY/ASSEMBLY FACTOR HCF136, CHLOROPLASTIC"/>
    <property type="match status" value="1"/>
</dbReference>
<dbReference type="InterPro" id="IPR015943">
    <property type="entry name" value="WD40/YVTN_repeat-like_dom_sf"/>
</dbReference>
<accession>A0ABW0C647</accession>
<evidence type="ECO:0000313" key="1">
    <source>
        <dbReference type="EMBL" id="MFC5195668.1"/>
    </source>
</evidence>
<dbReference type="PANTHER" id="PTHR47199:SF2">
    <property type="entry name" value="PHOTOSYSTEM II STABILITY_ASSEMBLY FACTOR HCF136, CHLOROPLASTIC"/>
    <property type="match status" value="1"/>
</dbReference>
<dbReference type="CDD" id="cd15482">
    <property type="entry name" value="Sialidase_non-viral"/>
    <property type="match status" value="1"/>
</dbReference>
<dbReference type="SUPFAM" id="SSF110296">
    <property type="entry name" value="Oligoxyloglucan reducing end-specific cellobiohydrolase"/>
    <property type="match status" value="1"/>
</dbReference>
<name>A0ABW0C647_9FLAO</name>
<sequence length="350" mass="38608">MKNLFLVLIVLTIVACKNDSKKYTLPISSVEIETILEDSTLSIRALQILDSKSLAFGANNNTYGLCDMESNKWLISEQTHDSLNLEFRAIGNNSEDFFMLNVGNPALMFKTSNSGIMELVYKEVHEKVFYDAMAFWNKQEGIAIGDATDNCLSIIITRDGGNTWQKIPCDKLPDASNGSAAFAASNTNIVVKGSKAWVATGGKVSTVLYSGDKGETWEVFQTPVIQGLETTGMYSIDFYDDMIGFAIGGDYTKPDNNSANKIRTIDGGKTWELVAENKEPGYRSCVQYIPNSDGKELLAIGFKGMDYSNDNGTTWTHLSDEGFYSIRFLNDSVAYASGQGRVSKLLFKRN</sequence>
<dbReference type="Gene3D" id="2.130.10.10">
    <property type="entry name" value="YVTN repeat-like/Quinoprotein amine dehydrogenase"/>
    <property type="match status" value="1"/>
</dbReference>
<proteinExistence type="predicted"/>
<gene>
    <name evidence="1" type="ORF">ACFPH8_10040</name>
</gene>
<evidence type="ECO:0000313" key="2">
    <source>
        <dbReference type="Proteomes" id="UP001596162"/>
    </source>
</evidence>
<dbReference type="Proteomes" id="UP001596162">
    <property type="component" value="Unassembled WGS sequence"/>
</dbReference>
<keyword evidence="2" id="KW-1185">Reference proteome</keyword>
<dbReference type="RefSeq" id="WP_376860603.1">
    <property type="nucleotide sequence ID" value="NZ_JBHSLA010000003.1"/>
</dbReference>
<dbReference type="EMBL" id="JBHSLA010000003">
    <property type="protein sequence ID" value="MFC5195668.1"/>
    <property type="molecule type" value="Genomic_DNA"/>
</dbReference>
<reference evidence="2" key="1">
    <citation type="journal article" date="2019" name="Int. J. Syst. Evol. Microbiol.">
        <title>The Global Catalogue of Microorganisms (GCM) 10K type strain sequencing project: providing services to taxonomists for standard genome sequencing and annotation.</title>
        <authorList>
            <consortium name="The Broad Institute Genomics Platform"/>
            <consortium name="The Broad Institute Genome Sequencing Center for Infectious Disease"/>
            <person name="Wu L."/>
            <person name="Ma J."/>
        </authorList>
    </citation>
    <scope>NUCLEOTIDE SEQUENCE [LARGE SCALE GENOMIC DNA]</scope>
    <source>
        <strain evidence="2">JCM 17978</strain>
    </source>
</reference>
<organism evidence="1 2">
    <name type="scientific">Bizionia hallyeonensis</name>
    <dbReference type="NCBI Taxonomy" id="1123757"/>
    <lineage>
        <taxon>Bacteria</taxon>
        <taxon>Pseudomonadati</taxon>
        <taxon>Bacteroidota</taxon>
        <taxon>Flavobacteriia</taxon>
        <taxon>Flavobacteriales</taxon>
        <taxon>Flavobacteriaceae</taxon>
        <taxon>Bizionia</taxon>
    </lineage>
</organism>